<dbReference type="Proteomes" id="UP000199331">
    <property type="component" value="Unassembled WGS sequence"/>
</dbReference>
<dbReference type="PANTHER" id="PTHR43877">
    <property type="entry name" value="AMINOALKYLPHOSPHONATE N-ACETYLTRANSFERASE-RELATED-RELATED"/>
    <property type="match status" value="1"/>
</dbReference>
<accession>A0A1I5MEG7</accession>
<dbReference type="AlphaFoldDB" id="A0A1I5MEG7"/>
<sequence>MHIAIADIADPGVRDLAAYHQREMYRASPPGTDFALDVSGLEKAGITIVGAWEEQSLIAIGALKRLPEGQAELKSMRTHPDHLGKGAASAILEALIAMAAQEGFDRLSLETGTAEAFQPAIKLYTKRGFERGDAFSEYVNGPHNQCYHLDLTA</sequence>
<proteinExistence type="predicted"/>
<dbReference type="CDD" id="cd04301">
    <property type="entry name" value="NAT_SF"/>
    <property type="match status" value="1"/>
</dbReference>
<keyword evidence="5" id="KW-1185">Reference proteome</keyword>
<dbReference type="SUPFAM" id="SSF55729">
    <property type="entry name" value="Acyl-CoA N-acyltransferases (Nat)"/>
    <property type="match status" value="1"/>
</dbReference>
<evidence type="ECO:0000259" key="3">
    <source>
        <dbReference type="PROSITE" id="PS51186"/>
    </source>
</evidence>
<organism evidence="4 5">
    <name type="scientific">Qipengyuania nanhaisediminis</name>
    <dbReference type="NCBI Taxonomy" id="604088"/>
    <lineage>
        <taxon>Bacteria</taxon>
        <taxon>Pseudomonadati</taxon>
        <taxon>Pseudomonadota</taxon>
        <taxon>Alphaproteobacteria</taxon>
        <taxon>Sphingomonadales</taxon>
        <taxon>Erythrobacteraceae</taxon>
        <taxon>Qipengyuania</taxon>
    </lineage>
</organism>
<feature type="domain" description="N-acetyltransferase" evidence="3">
    <location>
        <begin position="6"/>
        <end position="152"/>
    </location>
</feature>
<protein>
    <submittedName>
        <fullName evidence="4">Putative acetyltransferase</fullName>
    </submittedName>
</protein>
<gene>
    <name evidence="4" type="ORF">SAMN04488060_1276</name>
</gene>
<dbReference type="InterPro" id="IPR016181">
    <property type="entry name" value="Acyl_CoA_acyltransferase"/>
</dbReference>
<evidence type="ECO:0000313" key="5">
    <source>
        <dbReference type="Proteomes" id="UP000199331"/>
    </source>
</evidence>
<dbReference type="Pfam" id="PF00583">
    <property type="entry name" value="Acetyltransf_1"/>
    <property type="match status" value="1"/>
</dbReference>
<dbReference type="EMBL" id="FOWZ01000002">
    <property type="protein sequence ID" value="SFP07326.1"/>
    <property type="molecule type" value="Genomic_DNA"/>
</dbReference>
<dbReference type="InterPro" id="IPR050832">
    <property type="entry name" value="Bact_Acetyltransf"/>
</dbReference>
<dbReference type="RefSeq" id="WP_090478923.1">
    <property type="nucleotide sequence ID" value="NZ_FOWZ01000002.1"/>
</dbReference>
<dbReference type="STRING" id="604088.SAMN04488060_1276"/>
<dbReference type="Gene3D" id="3.40.630.30">
    <property type="match status" value="1"/>
</dbReference>
<keyword evidence="1 4" id="KW-0808">Transferase</keyword>
<name>A0A1I5MEG7_9SPHN</name>
<keyword evidence="2" id="KW-0012">Acyltransferase</keyword>
<reference evidence="5" key="1">
    <citation type="submission" date="2016-10" db="EMBL/GenBank/DDBJ databases">
        <authorList>
            <person name="Varghese N."/>
            <person name="Submissions S."/>
        </authorList>
    </citation>
    <scope>NUCLEOTIDE SEQUENCE [LARGE SCALE GENOMIC DNA]</scope>
    <source>
        <strain evidence="5">CGMCC 1.7715</strain>
    </source>
</reference>
<dbReference type="GO" id="GO:0016747">
    <property type="term" value="F:acyltransferase activity, transferring groups other than amino-acyl groups"/>
    <property type="evidence" value="ECO:0007669"/>
    <property type="project" value="InterPro"/>
</dbReference>
<evidence type="ECO:0000256" key="2">
    <source>
        <dbReference type="ARBA" id="ARBA00023315"/>
    </source>
</evidence>
<evidence type="ECO:0000256" key="1">
    <source>
        <dbReference type="ARBA" id="ARBA00022679"/>
    </source>
</evidence>
<dbReference type="OrthoDB" id="9803233at2"/>
<dbReference type="InterPro" id="IPR000182">
    <property type="entry name" value="GNAT_dom"/>
</dbReference>
<dbReference type="PROSITE" id="PS51186">
    <property type="entry name" value="GNAT"/>
    <property type="match status" value="1"/>
</dbReference>
<evidence type="ECO:0000313" key="4">
    <source>
        <dbReference type="EMBL" id="SFP07326.1"/>
    </source>
</evidence>
<dbReference type="PANTHER" id="PTHR43877:SF5">
    <property type="entry name" value="BLL8307 PROTEIN"/>
    <property type="match status" value="1"/>
</dbReference>